<dbReference type="InterPro" id="IPR051317">
    <property type="entry name" value="Gfo/Idh/MocA_oxidoreduct"/>
</dbReference>
<dbReference type="InterPro" id="IPR036291">
    <property type="entry name" value="NAD(P)-bd_dom_sf"/>
</dbReference>
<dbReference type="InterPro" id="IPR000683">
    <property type="entry name" value="Gfo/Idh/MocA-like_OxRdtase_N"/>
</dbReference>
<organism evidence="4">
    <name type="scientific">freshwater metagenome</name>
    <dbReference type="NCBI Taxonomy" id="449393"/>
    <lineage>
        <taxon>unclassified sequences</taxon>
        <taxon>metagenomes</taxon>
        <taxon>ecological metagenomes</taxon>
    </lineage>
</organism>
<dbReference type="Gene3D" id="3.30.360.10">
    <property type="entry name" value="Dihydrodipicolinate Reductase, domain 2"/>
    <property type="match status" value="1"/>
</dbReference>
<feature type="domain" description="Gfo/Idh/MocA-like oxidoreductase N-terminal" evidence="2">
    <location>
        <begin position="6"/>
        <end position="123"/>
    </location>
</feature>
<feature type="domain" description="GFO/IDH/MocA-like oxidoreductase" evidence="3">
    <location>
        <begin position="133"/>
        <end position="252"/>
    </location>
</feature>
<dbReference type="SUPFAM" id="SSF55347">
    <property type="entry name" value="Glyceraldehyde-3-phosphate dehydrogenase-like, C-terminal domain"/>
    <property type="match status" value="1"/>
</dbReference>
<reference evidence="4" key="1">
    <citation type="submission" date="2020-05" db="EMBL/GenBank/DDBJ databases">
        <authorList>
            <person name="Chiriac C."/>
            <person name="Salcher M."/>
            <person name="Ghai R."/>
            <person name="Kavagutti S V."/>
        </authorList>
    </citation>
    <scope>NUCLEOTIDE SEQUENCE</scope>
</reference>
<proteinExistence type="predicted"/>
<dbReference type="EMBL" id="CAEZWU010000043">
    <property type="protein sequence ID" value="CAB4663425.1"/>
    <property type="molecule type" value="Genomic_DNA"/>
</dbReference>
<dbReference type="GO" id="GO:0000166">
    <property type="term" value="F:nucleotide binding"/>
    <property type="evidence" value="ECO:0007669"/>
    <property type="project" value="InterPro"/>
</dbReference>
<feature type="compositionally biased region" description="Polar residues" evidence="1">
    <location>
        <begin position="338"/>
        <end position="357"/>
    </location>
</feature>
<dbReference type="SUPFAM" id="SSF51735">
    <property type="entry name" value="NAD(P)-binding Rossmann-fold domains"/>
    <property type="match status" value="1"/>
</dbReference>
<dbReference type="PANTHER" id="PTHR43708">
    <property type="entry name" value="CONSERVED EXPRESSED OXIDOREDUCTASE (EUROFUNG)"/>
    <property type="match status" value="1"/>
</dbReference>
<accession>A0A6J6LSF0</accession>
<protein>
    <submittedName>
        <fullName evidence="4">Unannotated protein</fullName>
    </submittedName>
</protein>
<dbReference type="Pfam" id="PF01408">
    <property type="entry name" value="GFO_IDH_MocA"/>
    <property type="match status" value="1"/>
</dbReference>
<evidence type="ECO:0000313" key="4">
    <source>
        <dbReference type="EMBL" id="CAB4663425.1"/>
    </source>
</evidence>
<name>A0A6J6LSF0_9ZZZZ</name>
<sequence>MSTKSIRVGLLAYGAIGFEHNLAVQNTNGLVLSAVCDTKPERIAAARELAPDFVGFSDATEMLDSGLLDLVVISTQPNSHFFWAKESLKRGIHVVLEKPMALTADECDELIKLADVKNLLLVVYQNRRFDADFVTMRSLILSGAIGEVYQLDTFVGGYSRPCDYWHSDAVVSGGAIFDWGSHFIDQILNLISDDVAHVSGQNHKRVWTHATNADHAQVTITFATGKQATFVHSDLAAARKPKFYVLGTLGAIVADWNPAAEPAVADLPAILTLHSQDSTSRIVELEKLDEYQFHKSIVSYLTTGAPMSVTALQSRNVVAIMQAAEESARKNALPVSPSLRQVSGANSGTSSASEVLR</sequence>
<dbReference type="InterPro" id="IPR055170">
    <property type="entry name" value="GFO_IDH_MocA-like_dom"/>
</dbReference>
<feature type="region of interest" description="Disordered" evidence="1">
    <location>
        <begin position="332"/>
        <end position="357"/>
    </location>
</feature>
<evidence type="ECO:0000256" key="1">
    <source>
        <dbReference type="SAM" id="MobiDB-lite"/>
    </source>
</evidence>
<dbReference type="AlphaFoldDB" id="A0A6J6LSF0"/>
<dbReference type="Pfam" id="PF22725">
    <property type="entry name" value="GFO_IDH_MocA_C3"/>
    <property type="match status" value="1"/>
</dbReference>
<evidence type="ECO:0000259" key="2">
    <source>
        <dbReference type="Pfam" id="PF01408"/>
    </source>
</evidence>
<dbReference type="Gene3D" id="3.40.50.720">
    <property type="entry name" value="NAD(P)-binding Rossmann-like Domain"/>
    <property type="match status" value="1"/>
</dbReference>
<dbReference type="PANTHER" id="PTHR43708:SF8">
    <property type="entry name" value="OXIDOREDUCTASE"/>
    <property type="match status" value="1"/>
</dbReference>
<gene>
    <name evidence="4" type="ORF">UFOPK2292_00408</name>
</gene>
<evidence type="ECO:0000259" key="3">
    <source>
        <dbReference type="Pfam" id="PF22725"/>
    </source>
</evidence>